<dbReference type="SUPFAM" id="SSF51338">
    <property type="entry name" value="Composite domain of metallo-dependent hydrolases"/>
    <property type="match status" value="1"/>
</dbReference>
<keyword evidence="10" id="KW-1185">Reference proteome</keyword>
<evidence type="ECO:0000313" key="10">
    <source>
        <dbReference type="Proteomes" id="UP000682811"/>
    </source>
</evidence>
<dbReference type="PANTHER" id="PTHR11113">
    <property type="entry name" value="N-ACETYLGLUCOSAMINE-6-PHOSPHATE DEACETYLASE"/>
    <property type="match status" value="1"/>
</dbReference>
<organism evidence="9 10">
    <name type="scientific">Paenibacillus azoreducens</name>
    <dbReference type="NCBI Taxonomy" id="116718"/>
    <lineage>
        <taxon>Bacteria</taxon>
        <taxon>Bacillati</taxon>
        <taxon>Bacillota</taxon>
        <taxon>Bacilli</taxon>
        <taxon>Bacillales</taxon>
        <taxon>Paenibacillaceae</taxon>
        <taxon>Paenibacillus</taxon>
    </lineage>
</organism>
<dbReference type="Gene3D" id="3.20.20.140">
    <property type="entry name" value="Metal-dependent hydrolases"/>
    <property type="match status" value="1"/>
</dbReference>
<evidence type="ECO:0000256" key="1">
    <source>
        <dbReference type="ARBA" id="ARBA00006773"/>
    </source>
</evidence>
<dbReference type="InterPro" id="IPR011059">
    <property type="entry name" value="Metal-dep_hydrolase_composite"/>
</dbReference>
<sequence>MKTAARERRPFAEIVPELVAAARGDKKASLVIQNVRLVNVVSGEILPGMSIAVSNERIVYVGRDVSHTVGETTQIIDAGGKYAAPGLLDGHCHIESTQMTATEFARAVLPLGTTGGFFDAHEISNVLGLDGLRFMLEEARSTPLAAYMQVASCVPSTHPGLETTGAMIGPEEVAEALSWGDDMIGLGEVMNFPDVVYGDDKMIGEIQATLRAGKIADGHFTWKADDWRLPVYAASGINGDHECVTAEDVIERIRLGMYAKMRQGSAWHDVAATIKSHTEGGIDTRRMILVTDDRSSESLMNEGHMNYVVRHAIAQGVKPVTAFQMATINTAERFGLSRDIGAIVPGAYADIILLDGNLADVNVVMTIAAGQVVAENGRMTADWERYPIPESALKTVKMERKLHAGDFAISAPIADGKAEVRAIEVVENHVETIERHLWVNVKNNTVLLDPADGLCKMAVFERHGKDGGHALGILAGIGFTKPAAIAMTVAHDSHNLTVIGNDDELMARAGNLVADMQGGVVMLTEDSMSEFPLAVGGIMSNQPFETVARQSEGISQALIAAGCPLNNAFMTLSLLALVVIPEIRLSDKGLVRISSEGIDIVPLFITQAAEK</sequence>
<dbReference type="GO" id="GO:0006146">
    <property type="term" value="P:adenine catabolic process"/>
    <property type="evidence" value="ECO:0007669"/>
    <property type="project" value="InterPro"/>
</dbReference>
<feature type="domain" description="Adenine deaminase C-terminal" evidence="8">
    <location>
        <begin position="432"/>
        <end position="594"/>
    </location>
</feature>
<name>A0A919YCF4_9BACL</name>
<evidence type="ECO:0000256" key="4">
    <source>
        <dbReference type="ARBA" id="ARBA00023211"/>
    </source>
</evidence>
<proteinExistence type="inferred from homology"/>
<accession>A0A919YCF4</accession>
<dbReference type="Pfam" id="PF13382">
    <property type="entry name" value="Adenine_deam_C"/>
    <property type="match status" value="1"/>
</dbReference>
<reference evidence="9 10" key="1">
    <citation type="submission" date="2021-03" db="EMBL/GenBank/DDBJ databases">
        <title>Antimicrobial resistance genes in bacteria isolated from Japanese honey, and their potential for conferring macrolide and lincosamide resistance in the American foulbrood pathogen Paenibacillus larvae.</title>
        <authorList>
            <person name="Okamoto M."/>
            <person name="Kumagai M."/>
            <person name="Kanamori H."/>
            <person name="Takamatsu D."/>
        </authorList>
    </citation>
    <scope>NUCLEOTIDE SEQUENCE [LARGE SCALE GENOMIC DNA]</scope>
    <source>
        <strain evidence="9 10">J34TS1</strain>
    </source>
</reference>
<evidence type="ECO:0000256" key="5">
    <source>
        <dbReference type="ARBA" id="ARBA00047720"/>
    </source>
</evidence>
<evidence type="ECO:0000313" key="9">
    <source>
        <dbReference type="EMBL" id="GIO48151.1"/>
    </source>
</evidence>
<comment type="catalytic activity">
    <reaction evidence="5 6">
        <text>adenine + H2O + H(+) = hypoxanthine + NH4(+)</text>
        <dbReference type="Rhea" id="RHEA:23688"/>
        <dbReference type="ChEBI" id="CHEBI:15377"/>
        <dbReference type="ChEBI" id="CHEBI:15378"/>
        <dbReference type="ChEBI" id="CHEBI:16708"/>
        <dbReference type="ChEBI" id="CHEBI:17368"/>
        <dbReference type="ChEBI" id="CHEBI:28938"/>
        <dbReference type="EC" id="3.5.4.2"/>
    </reaction>
</comment>
<gene>
    <name evidence="9" type="primary">ade_2</name>
    <name evidence="6" type="synonym">ade</name>
    <name evidence="9" type="ORF">J34TS1_29160</name>
</gene>
<dbReference type="EC" id="3.5.4.2" evidence="2 6"/>
<dbReference type="AlphaFoldDB" id="A0A919YCF4"/>
<dbReference type="InterPro" id="IPR026912">
    <property type="entry name" value="Adenine_deam_C"/>
</dbReference>
<comment type="cofactor">
    <cofactor evidence="6">
        <name>Mn(2+)</name>
        <dbReference type="ChEBI" id="CHEBI:29035"/>
    </cofactor>
</comment>
<dbReference type="InterPro" id="IPR006680">
    <property type="entry name" value="Amidohydro-rel"/>
</dbReference>
<dbReference type="EMBL" id="BORT01000011">
    <property type="protein sequence ID" value="GIO48151.1"/>
    <property type="molecule type" value="Genomic_DNA"/>
</dbReference>
<evidence type="ECO:0000256" key="6">
    <source>
        <dbReference type="HAMAP-Rule" id="MF_01518"/>
    </source>
</evidence>
<comment type="caution">
    <text evidence="9">The sequence shown here is derived from an EMBL/GenBank/DDBJ whole genome shotgun (WGS) entry which is preliminary data.</text>
</comment>
<dbReference type="Pfam" id="PF01979">
    <property type="entry name" value="Amidohydro_1"/>
    <property type="match status" value="1"/>
</dbReference>
<comment type="similarity">
    <text evidence="1 6">Belongs to the metallo-dependent hydrolases superfamily. Adenine deaminase family.</text>
</comment>
<dbReference type="RefSeq" id="WP_373871815.1">
    <property type="nucleotide sequence ID" value="NZ_AP025343.1"/>
</dbReference>
<feature type="domain" description="Amidohydrolase-related" evidence="7">
    <location>
        <begin position="83"/>
        <end position="373"/>
    </location>
</feature>
<dbReference type="InterPro" id="IPR006679">
    <property type="entry name" value="Adenine_deam"/>
</dbReference>
<dbReference type="GO" id="GO:0000034">
    <property type="term" value="F:adenine deaminase activity"/>
    <property type="evidence" value="ECO:0007669"/>
    <property type="project" value="UniProtKB-UniRule"/>
</dbReference>
<dbReference type="Proteomes" id="UP000682811">
    <property type="component" value="Unassembled WGS sequence"/>
</dbReference>
<dbReference type="InterPro" id="IPR032466">
    <property type="entry name" value="Metal_Hydrolase"/>
</dbReference>
<evidence type="ECO:0000256" key="3">
    <source>
        <dbReference type="ARBA" id="ARBA00022801"/>
    </source>
</evidence>
<dbReference type="PANTHER" id="PTHR11113:SF2">
    <property type="entry name" value="ADENINE DEAMINASE"/>
    <property type="match status" value="1"/>
</dbReference>
<keyword evidence="4 6" id="KW-0464">Manganese</keyword>
<evidence type="ECO:0000259" key="8">
    <source>
        <dbReference type="Pfam" id="PF13382"/>
    </source>
</evidence>
<protein>
    <recommendedName>
        <fullName evidence="2 6">Adenine deaminase</fullName>
        <shortName evidence="6">Adenase</shortName>
        <shortName evidence="6">Adenine aminase</shortName>
        <ecNumber evidence="2 6">3.5.4.2</ecNumber>
    </recommendedName>
</protein>
<keyword evidence="3 6" id="KW-0378">Hydrolase</keyword>
<dbReference type="Gene3D" id="2.30.40.10">
    <property type="entry name" value="Urease, subunit C, domain 1"/>
    <property type="match status" value="1"/>
</dbReference>
<evidence type="ECO:0000259" key="7">
    <source>
        <dbReference type="Pfam" id="PF01979"/>
    </source>
</evidence>
<dbReference type="SUPFAM" id="SSF51556">
    <property type="entry name" value="Metallo-dependent hydrolases"/>
    <property type="match status" value="1"/>
</dbReference>
<evidence type="ECO:0000256" key="2">
    <source>
        <dbReference type="ARBA" id="ARBA00012782"/>
    </source>
</evidence>
<dbReference type="HAMAP" id="MF_01518">
    <property type="entry name" value="Adenine_deamin"/>
    <property type="match status" value="1"/>
</dbReference>